<keyword evidence="1" id="KW-0808">Transferase</keyword>
<name>A0ABQ4WHD6_9ASTR</name>
<keyword evidence="2" id="KW-1185">Reference proteome</keyword>
<dbReference type="Proteomes" id="UP001151760">
    <property type="component" value="Unassembled WGS sequence"/>
</dbReference>
<dbReference type="Gene3D" id="3.60.10.10">
    <property type="entry name" value="Endonuclease/exonuclease/phosphatase"/>
    <property type="match status" value="1"/>
</dbReference>
<comment type="caution">
    <text evidence="1">The sequence shown here is derived from an EMBL/GenBank/DDBJ whole genome shotgun (WGS) entry which is preliminary data.</text>
</comment>
<proteinExistence type="predicted"/>
<dbReference type="EMBL" id="BQNB010008646">
    <property type="protein sequence ID" value="GJS52288.1"/>
    <property type="molecule type" value="Genomic_DNA"/>
</dbReference>
<evidence type="ECO:0000313" key="2">
    <source>
        <dbReference type="Proteomes" id="UP001151760"/>
    </source>
</evidence>
<feature type="non-terminal residue" evidence="1">
    <location>
        <position position="251"/>
    </location>
</feature>
<reference evidence="1" key="1">
    <citation type="journal article" date="2022" name="Int. J. Mol. Sci.">
        <title>Draft Genome of Tanacetum Coccineum: Genomic Comparison of Closely Related Tanacetum-Family Plants.</title>
        <authorList>
            <person name="Yamashiro T."/>
            <person name="Shiraishi A."/>
            <person name="Nakayama K."/>
            <person name="Satake H."/>
        </authorList>
    </citation>
    <scope>NUCLEOTIDE SEQUENCE</scope>
</reference>
<sequence>MNSYHPLLRDEQEWYLANASVTPTIEKLFFLRGPYRSDTGNQAYELHHQTYVYGYGPLYAQLARSKELESRNIPRARQVLHAVNILDWGTCSRIILGWNPDIVKVVVIAYDDQVMHTCVHFKDDKKDLFCSFIYAHNRYMQRRALWHNLVTHKAYVRDRPWCILGDFNVSLHVNDKSTGTSYIDRGMRDFQECVDSIEVLDVNSTGLRYTWNQKPRGGEGIRKKIDRIMANSDFYDVFVGSSAYFQPYRIS</sequence>
<dbReference type="GO" id="GO:0003964">
    <property type="term" value="F:RNA-directed DNA polymerase activity"/>
    <property type="evidence" value="ECO:0007669"/>
    <property type="project" value="UniProtKB-KW"/>
</dbReference>
<gene>
    <name evidence="1" type="ORF">Tco_0625650</name>
</gene>
<organism evidence="1 2">
    <name type="scientific">Tanacetum coccineum</name>
    <dbReference type="NCBI Taxonomy" id="301880"/>
    <lineage>
        <taxon>Eukaryota</taxon>
        <taxon>Viridiplantae</taxon>
        <taxon>Streptophyta</taxon>
        <taxon>Embryophyta</taxon>
        <taxon>Tracheophyta</taxon>
        <taxon>Spermatophyta</taxon>
        <taxon>Magnoliopsida</taxon>
        <taxon>eudicotyledons</taxon>
        <taxon>Gunneridae</taxon>
        <taxon>Pentapetalae</taxon>
        <taxon>asterids</taxon>
        <taxon>campanulids</taxon>
        <taxon>Asterales</taxon>
        <taxon>Asteraceae</taxon>
        <taxon>Asteroideae</taxon>
        <taxon>Anthemideae</taxon>
        <taxon>Anthemidinae</taxon>
        <taxon>Tanacetum</taxon>
    </lineage>
</organism>
<keyword evidence="1" id="KW-0548">Nucleotidyltransferase</keyword>
<keyword evidence="1" id="KW-0695">RNA-directed DNA polymerase</keyword>
<dbReference type="SUPFAM" id="SSF56219">
    <property type="entry name" value="DNase I-like"/>
    <property type="match status" value="1"/>
</dbReference>
<dbReference type="PANTHER" id="PTHR33710:SF71">
    <property type="entry name" value="ENDONUCLEASE_EXONUCLEASE_PHOSPHATASE DOMAIN-CONTAINING PROTEIN"/>
    <property type="match status" value="1"/>
</dbReference>
<evidence type="ECO:0000313" key="1">
    <source>
        <dbReference type="EMBL" id="GJS52288.1"/>
    </source>
</evidence>
<reference evidence="1" key="2">
    <citation type="submission" date="2022-01" db="EMBL/GenBank/DDBJ databases">
        <authorList>
            <person name="Yamashiro T."/>
            <person name="Shiraishi A."/>
            <person name="Satake H."/>
            <person name="Nakayama K."/>
        </authorList>
    </citation>
    <scope>NUCLEOTIDE SEQUENCE</scope>
</reference>
<dbReference type="PANTHER" id="PTHR33710">
    <property type="entry name" value="BNAC02G09200D PROTEIN"/>
    <property type="match status" value="1"/>
</dbReference>
<dbReference type="InterPro" id="IPR036691">
    <property type="entry name" value="Endo/exonu/phosph_ase_sf"/>
</dbReference>
<accession>A0ABQ4WHD6</accession>
<protein>
    <submittedName>
        <fullName evidence="1">RNA-directed DNA polymerase, eukaryota, reverse transcriptase zinc-binding domain protein</fullName>
    </submittedName>
</protein>